<accession>A0A1M2W3F1</accession>
<dbReference type="EMBL" id="MNAD01000296">
    <property type="protein sequence ID" value="OJT14378.1"/>
    <property type="molecule type" value="Genomic_DNA"/>
</dbReference>
<name>A0A1M2W3F1_TRAPU</name>
<comment type="caution">
    <text evidence="2">The sequence shown here is derived from an EMBL/GenBank/DDBJ whole genome shotgun (WGS) entry which is preliminary data.</text>
</comment>
<evidence type="ECO:0000256" key="1">
    <source>
        <dbReference type="SAM" id="MobiDB-lite"/>
    </source>
</evidence>
<gene>
    <name evidence="2" type="ORF">TRAPUB_9069</name>
</gene>
<keyword evidence="3" id="KW-1185">Reference proteome</keyword>
<feature type="compositionally biased region" description="Low complexity" evidence="1">
    <location>
        <begin position="33"/>
        <end position="45"/>
    </location>
</feature>
<feature type="compositionally biased region" description="Low complexity" evidence="1">
    <location>
        <begin position="371"/>
        <end position="404"/>
    </location>
</feature>
<organism evidence="2 3">
    <name type="scientific">Trametes pubescens</name>
    <name type="common">White-rot fungus</name>
    <dbReference type="NCBI Taxonomy" id="154538"/>
    <lineage>
        <taxon>Eukaryota</taxon>
        <taxon>Fungi</taxon>
        <taxon>Dikarya</taxon>
        <taxon>Basidiomycota</taxon>
        <taxon>Agaricomycotina</taxon>
        <taxon>Agaricomycetes</taxon>
        <taxon>Polyporales</taxon>
        <taxon>Polyporaceae</taxon>
        <taxon>Trametes</taxon>
    </lineage>
</organism>
<protein>
    <submittedName>
        <fullName evidence="2">Uncharacterized protein</fullName>
    </submittedName>
</protein>
<feature type="region of interest" description="Disordered" evidence="1">
    <location>
        <begin position="80"/>
        <end position="176"/>
    </location>
</feature>
<dbReference type="AlphaFoldDB" id="A0A1M2W3F1"/>
<sequence length="671" mass="68830">MGDPPAEHATDYPWVHPTFVKAWVRATGLTSTAAPGSATPGAPSVAPAPTPVAPVPAPVAPIPAPVAPVPAPVAPIPAPVAPSRTSARIRKHAPANAPQPESKRPRTVASPAPTTSLSKSQAKQLNRARRKELAAKPTPAAPKARAKAPKVTAARKGKGKAKEPEPESDSEIAPVPTNVAAASATPGASSSKAAALFVAVPAAKVAGSRRTRKRAGSAAHGGQLAPRTRRVNLPAFSAPIYPPGAKIPQTPEERCTYCRGHEPDGSEMQCIMREGLGRCDRCFHGRQVCNIRERVTATPTDPGQTAKSYPAWYARHGYTLAAKPIAREVFDQCHLRLHGHLTPDWAIAELTQELGHPPVYVPESDSESEAGDTPAVASAPAAIDKAAASDSGASSTGSSDEGSNAGAGDSDAEMGGSSPAPAAAPPDTVAEPSSPRSYSPAFQDSGFAVGLADSPPLSKQVFPYLLPQADTSGAVANEAAADTNPSSAAPQPAESSPSLPYSEEELRRHIEQESQTFREEFDRRFRRALAEDESGAVSAPLGLSPSDAAFYHTLEQERILFLARARVYGAMVESTSALVGGLMRQAREVVQTALVAAEAQLALSAAAGVSADAVPPAEASSSLASAAVNEAAVPTPATAVSPATPRSAPSPVADATAALAIPKAAQGTESV</sequence>
<dbReference type="OMA" id="VCNIRER"/>
<feature type="region of interest" description="Disordered" evidence="1">
    <location>
        <begin position="477"/>
        <end position="507"/>
    </location>
</feature>
<proteinExistence type="predicted"/>
<evidence type="ECO:0000313" key="3">
    <source>
        <dbReference type="Proteomes" id="UP000184267"/>
    </source>
</evidence>
<feature type="region of interest" description="Disordered" evidence="1">
    <location>
        <begin position="204"/>
        <end position="225"/>
    </location>
</feature>
<feature type="compositionally biased region" description="Low complexity" evidence="1">
    <location>
        <begin position="485"/>
        <end position="501"/>
    </location>
</feature>
<feature type="compositionally biased region" description="Polar residues" evidence="1">
    <location>
        <begin position="112"/>
        <end position="124"/>
    </location>
</feature>
<feature type="region of interest" description="Disordered" evidence="1">
    <location>
        <begin position="31"/>
        <end position="50"/>
    </location>
</feature>
<dbReference type="Proteomes" id="UP000184267">
    <property type="component" value="Unassembled WGS sequence"/>
</dbReference>
<evidence type="ECO:0000313" key="2">
    <source>
        <dbReference type="EMBL" id="OJT14378.1"/>
    </source>
</evidence>
<feature type="region of interest" description="Disordered" evidence="1">
    <location>
        <begin position="357"/>
        <end position="441"/>
    </location>
</feature>
<dbReference type="OrthoDB" id="10658050at2759"/>
<reference evidence="2 3" key="1">
    <citation type="submission" date="2016-10" db="EMBL/GenBank/DDBJ databases">
        <title>Genome sequence of the basidiomycete white-rot fungus Trametes pubescens.</title>
        <authorList>
            <person name="Makela M.R."/>
            <person name="Granchi Z."/>
            <person name="Peng M."/>
            <person name="De Vries R.P."/>
            <person name="Grigoriev I."/>
            <person name="Riley R."/>
            <person name="Hilden K."/>
        </authorList>
    </citation>
    <scope>NUCLEOTIDE SEQUENCE [LARGE SCALE GENOMIC DNA]</scope>
    <source>
        <strain evidence="2 3">FBCC735</strain>
    </source>
</reference>
<feature type="compositionally biased region" description="Basic residues" evidence="1">
    <location>
        <begin position="144"/>
        <end position="159"/>
    </location>
</feature>